<keyword evidence="2" id="KW-1185">Reference proteome</keyword>
<dbReference type="Proteomes" id="UP000185490">
    <property type="component" value="Chromosome"/>
</dbReference>
<name>A0ABM6GH47_9BACT</name>
<dbReference type="RefSeq" id="WP_012057645.1">
    <property type="nucleotide sequence ID" value="NZ_CP007389.1"/>
</dbReference>
<proteinExistence type="predicted"/>
<dbReference type="EMBL" id="CP007389">
    <property type="protein sequence ID" value="APT74904.1"/>
    <property type="molecule type" value="Genomic_DNA"/>
</dbReference>
<evidence type="ECO:0008006" key="3">
    <source>
        <dbReference type="Google" id="ProtNLM"/>
    </source>
</evidence>
<gene>
    <name evidence="1" type="ORF">BW47_07630</name>
</gene>
<dbReference type="InterPro" id="IPR042047">
    <property type="entry name" value="SleB_dom1"/>
</dbReference>
<protein>
    <recommendedName>
        <fullName evidence="3">Cell wall hydrolase SleB domain-containing protein</fullName>
    </recommendedName>
</protein>
<organism evidence="1 2">
    <name type="scientific">Thermosipho melanesiensis</name>
    <dbReference type="NCBI Taxonomy" id="46541"/>
    <lineage>
        <taxon>Bacteria</taxon>
        <taxon>Thermotogati</taxon>
        <taxon>Thermotogota</taxon>
        <taxon>Thermotogae</taxon>
        <taxon>Thermotogales</taxon>
        <taxon>Fervidobacteriaceae</taxon>
        <taxon>Thermosipho</taxon>
    </lineage>
</organism>
<evidence type="ECO:0000313" key="2">
    <source>
        <dbReference type="Proteomes" id="UP000185490"/>
    </source>
</evidence>
<evidence type="ECO:0000313" key="1">
    <source>
        <dbReference type="EMBL" id="APT74904.1"/>
    </source>
</evidence>
<sequence>MTYDIGKAALVVMGEAEGQSFEEKKWIAHVILNRLKHGKFRPIEKDFIGYRRAIDIDEELEREAMTDAVNAAVLAFYEHLVGIDPTKGATFFATKKYIKEKDPNEIFGVKVEPVPTPNYFAHQFYRLVTPSK</sequence>
<dbReference type="Gene3D" id="1.10.10.2520">
    <property type="entry name" value="Cell wall hydrolase SleB, domain 1"/>
    <property type="match status" value="1"/>
</dbReference>
<accession>A0ABM6GH47</accession>
<reference evidence="1 2" key="1">
    <citation type="submission" date="2014-02" db="EMBL/GenBank/DDBJ databases">
        <title>Diversity of Thermotogales isolates from hydrothermal vents.</title>
        <authorList>
            <person name="Haverkamp T.H.A."/>
            <person name="Lossouarn J."/>
            <person name="Geslin C."/>
            <person name="Nesbo C.L."/>
        </authorList>
    </citation>
    <scope>NUCLEOTIDE SEQUENCE [LARGE SCALE GENOMIC DNA]</scope>
    <source>
        <strain evidence="1 2">431</strain>
    </source>
</reference>